<keyword evidence="1" id="KW-0472">Membrane</keyword>
<feature type="transmembrane region" description="Helical" evidence="1">
    <location>
        <begin position="39"/>
        <end position="61"/>
    </location>
</feature>
<organism evidence="2">
    <name type="scientific">uncultured Caudovirales phage</name>
    <dbReference type="NCBI Taxonomy" id="2100421"/>
    <lineage>
        <taxon>Viruses</taxon>
        <taxon>Duplodnaviria</taxon>
        <taxon>Heunggongvirae</taxon>
        <taxon>Uroviricota</taxon>
        <taxon>Caudoviricetes</taxon>
        <taxon>Peduoviridae</taxon>
        <taxon>Maltschvirus</taxon>
        <taxon>Maltschvirus maltsch</taxon>
    </lineage>
</organism>
<evidence type="ECO:0000256" key="1">
    <source>
        <dbReference type="SAM" id="Phobius"/>
    </source>
</evidence>
<gene>
    <name evidence="2" type="ORF">UFOVP20_4</name>
</gene>
<accession>A0A6J5KJR4</accession>
<dbReference type="EMBL" id="LR796156">
    <property type="protein sequence ID" value="CAB4121765.1"/>
    <property type="molecule type" value="Genomic_DNA"/>
</dbReference>
<reference evidence="2" key="1">
    <citation type="submission" date="2020-04" db="EMBL/GenBank/DDBJ databases">
        <authorList>
            <person name="Chiriac C."/>
            <person name="Salcher M."/>
            <person name="Ghai R."/>
            <person name="Kavagutti S V."/>
        </authorList>
    </citation>
    <scope>NUCLEOTIDE SEQUENCE</scope>
</reference>
<evidence type="ECO:0000313" key="2">
    <source>
        <dbReference type="EMBL" id="CAB4121765.1"/>
    </source>
</evidence>
<name>A0A6J5KJR4_9CAUD</name>
<proteinExistence type="predicted"/>
<protein>
    <submittedName>
        <fullName evidence="2">Uncharacterized protein</fullName>
    </submittedName>
</protein>
<sequence length="64" mass="7245">MSNWPNNTDRSSSNWTGRTPRVYMKMDGYVKMDDKIPPIALVVGVLFMIAAIGLVPFMYFVMGI</sequence>
<keyword evidence="1" id="KW-1133">Transmembrane helix</keyword>
<keyword evidence="1" id="KW-0812">Transmembrane</keyword>